<dbReference type="OrthoDB" id="9797755at2"/>
<protein>
    <submittedName>
        <fullName evidence="3">Esterase/lipase superfamily enzyme</fullName>
    </submittedName>
</protein>
<evidence type="ECO:0000313" key="4">
    <source>
        <dbReference type="Proteomes" id="UP000198893"/>
    </source>
</evidence>
<evidence type="ECO:0000313" key="3">
    <source>
        <dbReference type="EMBL" id="SEO24541.1"/>
    </source>
</evidence>
<dbReference type="RefSeq" id="WP_093115436.1">
    <property type="nucleotide sequence ID" value="NZ_FODS01000003.1"/>
</dbReference>
<dbReference type="Pfam" id="PF05990">
    <property type="entry name" value="DUF900"/>
    <property type="match status" value="1"/>
</dbReference>
<dbReference type="Proteomes" id="UP000198893">
    <property type="component" value="Unassembled WGS sequence"/>
</dbReference>
<dbReference type="PANTHER" id="PTHR36513">
    <property type="entry name" value="ABC TRANSMEMBRANE TYPE-1 DOMAIN-CONTAINING PROTEIN"/>
    <property type="match status" value="1"/>
</dbReference>
<evidence type="ECO:0000256" key="2">
    <source>
        <dbReference type="SAM" id="SignalP"/>
    </source>
</evidence>
<accession>A0A1H8N4F7</accession>
<dbReference type="SUPFAM" id="SSF53474">
    <property type="entry name" value="alpha/beta-Hydrolases"/>
    <property type="match status" value="1"/>
</dbReference>
<dbReference type="InterPro" id="IPR029058">
    <property type="entry name" value="AB_hydrolase_fold"/>
</dbReference>
<keyword evidence="4" id="KW-1185">Reference proteome</keyword>
<dbReference type="EMBL" id="FODS01000003">
    <property type="protein sequence ID" value="SEO24541.1"/>
    <property type="molecule type" value="Genomic_DNA"/>
</dbReference>
<sequence>MRSSICLVIFLALGNTPPGSASAQAMSGAMLATEMIRIDALVETSPRRALDDVEALLARAGIGASPENRPQFDLLLMRARLLRDTRQTREAAMLLAELGQLAEGAAAAWHDPISLFEQAARLFEEAGELAAARRQIIAIMRVLRASAASEQDLAARRGERDRLTALMEGSSSAMSNTFAATPSPMPFAASPPAAAPPAAASPARPASEQGYHTVDVYYATDRARTGNTRPADFYGAGRGTLETGMVTVTIPDTHTPGEIEAPSVWRLEFSPSPTRHMTLQSIEPLEGDDFFARMNGEFRDAPERDAFVFVHGFNVRFDAAAKRAAQLAFDMRYPGVPVLYSWPSQGRTAAYIADTAVVRLSGRRLADFLQDVVDRSGARQIHLVAHSMGNRALTDALELLSLRNGLPEGGDPLFGQVIFAAPDVDAGLFEAMLPTMRPTAERMTLYSSEADWALETSRRLHGNLRRAGQGGEDTLVSPLIDSIDMSDLGEDFLAHGYFADDPSALADLMLMFWRNLPPGARCGLSAGAQDIPIWRYRIGTCPSREIVPLLAHAMRGQITSAEDLRRIMDENPSSVDEASLERALITMESFLRN</sequence>
<name>A0A1H8N4F7_9RHOB</name>
<dbReference type="Gene3D" id="3.40.50.1820">
    <property type="entry name" value="alpha/beta hydrolase"/>
    <property type="match status" value="1"/>
</dbReference>
<dbReference type="AlphaFoldDB" id="A0A1H8N4F7"/>
<feature type="chain" id="PRO_5011668997" evidence="2">
    <location>
        <begin position="22"/>
        <end position="593"/>
    </location>
</feature>
<keyword evidence="2" id="KW-0732">Signal</keyword>
<dbReference type="InterPro" id="IPR010297">
    <property type="entry name" value="DUF900_hydrolase"/>
</dbReference>
<gene>
    <name evidence="3" type="ORF">SAMN04490248_1032</name>
</gene>
<proteinExistence type="predicted"/>
<dbReference type="PANTHER" id="PTHR36513:SF1">
    <property type="entry name" value="TRANSMEMBRANE PROTEIN"/>
    <property type="match status" value="1"/>
</dbReference>
<evidence type="ECO:0000256" key="1">
    <source>
        <dbReference type="SAM" id="MobiDB-lite"/>
    </source>
</evidence>
<feature type="region of interest" description="Disordered" evidence="1">
    <location>
        <begin position="183"/>
        <end position="207"/>
    </location>
</feature>
<feature type="signal peptide" evidence="2">
    <location>
        <begin position="1"/>
        <end position="21"/>
    </location>
</feature>
<organism evidence="3 4">
    <name type="scientific">Salinihabitans flavidus</name>
    <dbReference type="NCBI Taxonomy" id="569882"/>
    <lineage>
        <taxon>Bacteria</taxon>
        <taxon>Pseudomonadati</taxon>
        <taxon>Pseudomonadota</taxon>
        <taxon>Alphaproteobacteria</taxon>
        <taxon>Rhodobacterales</taxon>
        <taxon>Roseobacteraceae</taxon>
        <taxon>Salinihabitans</taxon>
    </lineage>
</organism>
<reference evidence="3 4" key="1">
    <citation type="submission" date="2016-10" db="EMBL/GenBank/DDBJ databases">
        <authorList>
            <person name="de Groot N.N."/>
        </authorList>
    </citation>
    <scope>NUCLEOTIDE SEQUENCE [LARGE SCALE GENOMIC DNA]</scope>
    <source>
        <strain evidence="3 4">DSM 27842</strain>
    </source>
</reference>